<dbReference type="Pfam" id="PF08534">
    <property type="entry name" value="Redoxin"/>
    <property type="match status" value="1"/>
</dbReference>
<protein>
    <submittedName>
        <fullName evidence="6">Peroxiredoxin</fullName>
    </submittedName>
</protein>
<dbReference type="GO" id="GO:0016491">
    <property type="term" value="F:oxidoreductase activity"/>
    <property type="evidence" value="ECO:0007669"/>
    <property type="project" value="InterPro"/>
</dbReference>
<name>A0A1I0TQR8_9SPHI</name>
<keyword evidence="4" id="KW-0676">Redox-active center</keyword>
<dbReference type="Proteomes" id="UP000198836">
    <property type="component" value="Unassembled WGS sequence"/>
</dbReference>
<dbReference type="RefSeq" id="WP_090985422.1">
    <property type="nucleotide sequence ID" value="NZ_FOJM01000013.1"/>
</dbReference>
<feature type="domain" description="Thioredoxin" evidence="5">
    <location>
        <begin position="352"/>
        <end position="493"/>
    </location>
</feature>
<dbReference type="OrthoDB" id="1095575at2"/>
<dbReference type="GO" id="GO:0017004">
    <property type="term" value="P:cytochrome complex assembly"/>
    <property type="evidence" value="ECO:0007669"/>
    <property type="project" value="UniProtKB-KW"/>
</dbReference>
<organism evidence="6 7">
    <name type="scientific">Pedobacter suwonensis</name>
    <dbReference type="NCBI Taxonomy" id="332999"/>
    <lineage>
        <taxon>Bacteria</taxon>
        <taxon>Pseudomonadati</taxon>
        <taxon>Bacteroidota</taxon>
        <taxon>Sphingobacteriia</taxon>
        <taxon>Sphingobacteriales</taxon>
        <taxon>Sphingobacteriaceae</taxon>
        <taxon>Pedobacter</taxon>
    </lineage>
</organism>
<dbReference type="PROSITE" id="PS51352">
    <property type="entry name" value="THIOREDOXIN_2"/>
    <property type="match status" value="1"/>
</dbReference>
<sequence length="494" mass="56535">MRLHLIRFFLSFILTATLINQGESAAQADEPKSFVIKGNVKNADGDFWEFLITDFIKAKHLVGVPIDKNGNFIKEIAISAPQDLYLSLNHQGIPVFAVPGDTLIINWDAAKFNETFRITAVSSVPSRQDEIDLVLKLYQSYWPKTLDMFKIVQNREIAGDEKMQQVQALFNKYCSVINQNPKSKYVAKVLADQYYFFLLRFVEKINAQERNKNANQFKQYRLNLDSLNDAALKYGCREDLLNENVFAFSPNYRSYIENQVRSNNPFSEVSLANQGPANKEYNFTLGNGYAGLSGLYLSNIIMDWYLTNSIITGYSDYGYENSEKAYQKFKDDILSRSYRDTLERFHDKIQRLRSGTQAPVFTLKNTDGKNVSLSDFKGKVVYIGFWGIYCNPCINEINQYAEKIHQKYNDVVFINICVDADEQSWQKKLKSLKLNGINLLAKGWTKNPVCQAYNVSSIPHHVLIDKNGKLIDNVAPDLGSLMDDNNVLDQLLKM</sequence>
<accession>A0A1I0TQR8</accession>
<proteinExistence type="predicted"/>
<dbReference type="SUPFAM" id="SSF52833">
    <property type="entry name" value="Thioredoxin-like"/>
    <property type="match status" value="1"/>
</dbReference>
<keyword evidence="7" id="KW-1185">Reference proteome</keyword>
<dbReference type="GO" id="GO:0030313">
    <property type="term" value="C:cell envelope"/>
    <property type="evidence" value="ECO:0007669"/>
    <property type="project" value="UniProtKB-SubCell"/>
</dbReference>
<evidence type="ECO:0000313" key="7">
    <source>
        <dbReference type="Proteomes" id="UP000198836"/>
    </source>
</evidence>
<dbReference type="InterPro" id="IPR013766">
    <property type="entry name" value="Thioredoxin_domain"/>
</dbReference>
<dbReference type="InterPro" id="IPR050553">
    <property type="entry name" value="Thioredoxin_ResA/DsbE_sf"/>
</dbReference>
<dbReference type="CDD" id="cd02966">
    <property type="entry name" value="TlpA_like_family"/>
    <property type="match status" value="1"/>
</dbReference>
<dbReference type="AlphaFoldDB" id="A0A1I0TQR8"/>
<keyword evidence="3" id="KW-1015">Disulfide bond</keyword>
<comment type="subcellular location">
    <subcellularLocation>
        <location evidence="1">Cell envelope</location>
    </subcellularLocation>
</comment>
<reference evidence="7" key="1">
    <citation type="submission" date="2016-10" db="EMBL/GenBank/DDBJ databases">
        <authorList>
            <person name="Varghese N."/>
            <person name="Submissions S."/>
        </authorList>
    </citation>
    <scope>NUCLEOTIDE SEQUENCE [LARGE SCALE GENOMIC DNA]</scope>
    <source>
        <strain evidence="7">DSM 18130</strain>
    </source>
</reference>
<dbReference type="InterPro" id="IPR036249">
    <property type="entry name" value="Thioredoxin-like_sf"/>
</dbReference>
<gene>
    <name evidence="6" type="ORF">SAMN04488511_11339</name>
</gene>
<evidence type="ECO:0000256" key="3">
    <source>
        <dbReference type="ARBA" id="ARBA00023157"/>
    </source>
</evidence>
<evidence type="ECO:0000256" key="2">
    <source>
        <dbReference type="ARBA" id="ARBA00022748"/>
    </source>
</evidence>
<dbReference type="PANTHER" id="PTHR42852:SF6">
    <property type="entry name" value="THIOL:DISULFIDE INTERCHANGE PROTEIN DSBE"/>
    <property type="match status" value="1"/>
</dbReference>
<dbReference type="EMBL" id="FOJM01000013">
    <property type="protein sequence ID" value="SFA54151.1"/>
    <property type="molecule type" value="Genomic_DNA"/>
</dbReference>
<keyword evidence="2" id="KW-0201">Cytochrome c-type biogenesis</keyword>
<dbReference type="PANTHER" id="PTHR42852">
    <property type="entry name" value="THIOL:DISULFIDE INTERCHANGE PROTEIN DSBE"/>
    <property type="match status" value="1"/>
</dbReference>
<evidence type="ECO:0000259" key="5">
    <source>
        <dbReference type="PROSITE" id="PS51352"/>
    </source>
</evidence>
<evidence type="ECO:0000313" key="6">
    <source>
        <dbReference type="EMBL" id="SFA54151.1"/>
    </source>
</evidence>
<evidence type="ECO:0000256" key="1">
    <source>
        <dbReference type="ARBA" id="ARBA00004196"/>
    </source>
</evidence>
<dbReference type="InterPro" id="IPR013740">
    <property type="entry name" value="Redoxin"/>
</dbReference>
<evidence type="ECO:0000256" key="4">
    <source>
        <dbReference type="ARBA" id="ARBA00023284"/>
    </source>
</evidence>
<dbReference type="Gene3D" id="3.40.30.10">
    <property type="entry name" value="Glutaredoxin"/>
    <property type="match status" value="1"/>
</dbReference>
<dbReference type="STRING" id="332999.SAMN04488511_11339"/>